<dbReference type="EMBL" id="RHHQ01000022">
    <property type="protein sequence ID" value="RNB81651.1"/>
    <property type="molecule type" value="Genomic_DNA"/>
</dbReference>
<feature type="domain" description="IDEAL" evidence="1">
    <location>
        <begin position="20"/>
        <end position="56"/>
    </location>
</feature>
<dbReference type="Proteomes" id="UP000271031">
    <property type="component" value="Unassembled WGS sequence"/>
</dbReference>
<comment type="caution">
    <text evidence="2">The sequence shown here is derived from an EMBL/GenBank/DDBJ whole genome shotgun (WGS) entry which is preliminary data.</text>
</comment>
<reference evidence="2 3" key="1">
    <citation type="submission" date="2018-10" db="EMBL/GenBank/DDBJ databases">
        <title>Phylogenomics of Brevibacillus.</title>
        <authorList>
            <person name="Dunlap C."/>
        </authorList>
    </citation>
    <scope>NUCLEOTIDE SEQUENCE [LARGE SCALE GENOMIC DNA]</scope>
    <source>
        <strain evidence="2 3">JCM 15716</strain>
    </source>
</reference>
<dbReference type="InterPro" id="IPR014957">
    <property type="entry name" value="IDEAL_dom"/>
</dbReference>
<name>A0A3M8D253_9BACL</name>
<dbReference type="AlphaFoldDB" id="A0A3M8D253"/>
<gene>
    <name evidence="2" type="ORF">EDM56_25385</name>
</gene>
<dbReference type="Gene3D" id="4.10.810.10">
    <property type="entry name" value="Virus Scaffolding Protein, Chain A"/>
    <property type="match status" value="1"/>
</dbReference>
<dbReference type="SMART" id="SM00914">
    <property type="entry name" value="IDEAL"/>
    <property type="match status" value="1"/>
</dbReference>
<dbReference type="InterPro" id="IPR027393">
    <property type="entry name" value="Virus_scaffolding_prot_C"/>
</dbReference>
<protein>
    <submittedName>
        <fullName evidence="2">IDEAL domain-containing protein</fullName>
    </submittedName>
</protein>
<keyword evidence="3" id="KW-1185">Reference proteome</keyword>
<dbReference type="OrthoDB" id="2155814at2"/>
<organism evidence="2 3">
    <name type="scientific">Brevibacillus fluminis</name>
    <dbReference type="NCBI Taxonomy" id="511487"/>
    <lineage>
        <taxon>Bacteria</taxon>
        <taxon>Bacillati</taxon>
        <taxon>Bacillota</taxon>
        <taxon>Bacilli</taxon>
        <taxon>Bacillales</taxon>
        <taxon>Paenibacillaceae</taxon>
        <taxon>Brevibacillus</taxon>
    </lineage>
</organism>
<evidence type="ECO:0000313" key="2">
    <source>
        <dbReference type="EMBL" id="RNB81651.1"/>
    </source>
</evidence>
<evidence type="ECO:0000259" key="1">
    <source>
        <dbReference type="SMART" id="SM00914"/>
    </source>
</evidence>
<dbReference type="Pfam" id="PF08858">
    <property type="entry name" value="IDEAL"/>
    <property type="match status" value="1"/>
</dbReference>
<evidence type="ECO:0000313" key="3">
    <source>
        <dbReference type="Proteomes" id="UP000271031"/>
    </source>
</evidence>
<sequence>MESSHYLRSNLVSGLLSEMIIDEQVRQFRKRSLYDEIDLALEKRNREHFLTLTNELRTILAYEQSVSG</sequence>
<accession>A0A3M8D253</accession>
<proteinExistence type="predicted"/>